<sequence>MTSGPRLYPCVLFMMILIGVACSQESPSETSATTDLAPTTRDKAHHSLTTAETQIVTAIVTVGPSHPVLSLAGKVSYGEDRYSKVSSALVGRVQKIHGQLGDFVKAGDLLVTIESPEIASAYSEFIKEHSDLSYAQRAYSLAKDLYEIKALPQKDLKQAENDFVKAKAEFRRAREKLLALQVSKEELDKPIADQTITSTYQIRSPLSGTIVDRAVTPGQSVSGDPNQVLFTVADLSTVQVIADVYERDLGLVQIKQHATVTVEAYPETAFPATISAIGDVVDQTTRTIKLRAVVDNSGRKLKPGMFARLNVKLSESLPYPLIPQEAVLEIDGKMYVYVADRENHYMKRPVKTGLPSSGHMPVLHGLEAGERIVVKGAVLLKGQDMNVEDEGLSSEHLATNSPQKS</sequence>
<evidence type="ECO:0000259" key="8">
    <source>
        <dbReference type="Pfam" id="PF25973"/>
    </source>
</evidence>
<name>A0AA96JTE9_9BACT</name>
<dbReference type="InterPro" id="IPR006143">
    <property type="entry name" value="RND_pump_MFP"/>
</dbReference>
<dbReference type="InterPro" id="IPR051909">
    <property type="entry name" value="MFP_Cation_Efflux"/>
</dbReference>
<dbReference type="GO" id="GO:0030313">
    <property type="term" value="C:cell envelope"/>
    <property type="evidence" value="ECO:0007669"/>
    <property type="project" value="TreeGrafter"/>
</dbReference>
<dbReference type="Gene3D" id="1.10.287.470">
    <property type="entry name" value="Helix hairpin bin"/>
    <property type="match status" value="1"/>
</dbReference>
<dbReference type="InterPro" id="IPR058647">
    <property type="entry name" value="BSH_CzcB-like"/>
</dbReference>
<organism evidence="10 11">
    <name type="scientific">Candidatus Nitrospira allomarina</name>
    <dbReference type="NCBI Taxonomy" id="3020900"/>
    <lineage>
        <taxon>Bacteria</taxon>
        <taxon>Pseudomonadati</taxon>
        <taxon>Nitrospirota</taxon>
        <taxon>Nitrospiria</taxon>
        <taxon>Nitrospirales</taxon>
        <taxon>Nitrospiraceae</taxon>
        <taxon>Nitrospira</taxon>
    </lineage>
</organism>
<dbReference type="PANTHER" id="PTHR30097:SF4">
    <property type="entry name" value="SLR6042 PROTEIN"/>
    <property type="match status" value="1"/>
</dbReference>
<dbReference type="NCBIfam" id="TIGR01730">
    <property type="entry name" value="RND_mfp"/>
    <property type="match status" value="1"/>
</dbReference>
<dbReference type="SUPFAM" id="SSF111369">
    <property type="entry name" value="HlyD-like secretion proteins"/>
    <property type="match status" value="1"/>
</dbReference>
<feature type="domain" description="CusB-like beta-barrel" evidence="7">
    <location>
        <begin position="240"/>
        <end position="312"/>
    </location>
</feature>
<dbReference type="FunFam" id="2.40.420.20:FF:000006">
    <property type="entry name" value="RND family efflux transporter MFP subunit"/>
    <property type="match status" value="1"/>
</dbReference>
<dbReference type="InterPro" id="IPR058792">
    <property type="entry name" value="Beta-barrel_RND_2"/>
</dbReference>
<dbReference type="Pfam" id="PF25973">
    <property type="entry name" value="BSH_CzcB"/>
    <property type="match status" value="1"/>
</dbReference>
<evidence type="ECO:0000256" key="2">
    <source>
        <dbReference type="ARBA" id="ARBA00022448"/>
    </source>
</evidence>
<feature type="domain" description="CzcB-like C-terminal circularly permuted SH3-like" evidence="9">
    <location>
        <begin position="322"/>
        <end position="381"/>
    </location>
</feature>
<feature type="signal peptide" evidence="6">
    <location>
        <begin position="1"/>
        <end position="23"/>
    </location>
</feature>
<comment type="similarity">
    <text evidence="1">Belongs to the membrane fusion protein (MFP) (TC 8.A.1) family.</text>
</comment>
<feature type="domain" description="CzcB-like barrel-sandwich hybrid" evidence="8">
    <location>
        <begin position="83"/>
        <end position="234"/>
    </location>
</feature>
<dbReference type="PROSITE" id="PS51257">
    <property type="entry name" value="PROKAR_LIPOPROTEIN"/>
    <property type="match status" value="1"/>
</dbReference>
<dbReference type="Pfam" id="PF25975">
    <property type="entry name" value="CzcB_C"/>
    <property type="match status" value="1"/>
</dbReference>
<proteinExistence type="inferred from homology"/>
<dbReference type="InterPro" id="IPR058649">
    <property type="entry name" value="CzcB_C"/>
</dbReference>
<keyword evidence="2" id="KW-0813">Transport</keyword>
<accession>A0AA96JTE9</accession>
<evidence type="ECO:0000256" key="6">
    <source>
        <dbReference type="SAM" id="SignalP"/>
    </source>
</evidence>
<keyword evidence="11" id="KW-1185">Reference proteome</keyword>
<evidence type="ECO:0000256" key="3">
    <source>
        <dbReference type="ARBA" id="ARBA00022833"/>
    </source>
</evidence>
<dbReference type="EMBL" id="CP116967">
    <property type="protein sequence ID" value="WNM59427.1"/>
    <property type="molecule type" value="Genomic_DNA"/>
</dbReference>
<evidence type="ECO:0000256" key="1">
    <source>
        <dbReference type="ARBA" id="ARBA00009477"/>
    </source>
</evidence>
<evidence type="ECO:0000313" key="10">
    <source>
        <dbReference type="EMBL" id="WNM59427.1"/>
    </source>
</evidence>
<dbReference type="FunFam" id="2.40.30.170:FF:000010">
    <property type="entry name" value="Efflux RND transporter periplasmic adaptor subunit"/>
    <property type="match status" value="1"/>
</dbReference>
<evidence type="ECO:0000259" key="7">
    <source>
        <dbReference type="Pfam" id="PF25954"/>
    </source>
</evidence>
<gene>
    <name evidence="10" type="ORF">PP769_06590</name>
</gene>
<dbReference type="Gene3D" id="2.40.420.20">
    <property type="match status" value="1"/>
</dbReference>
<dbReference type="Gene3D" id="2.40.50.100">
    <property type="match status" value="1"/>
</dbReference>
<keyword evidence="3" id="KW-0862">Zinc</keyword>
<dbReference type="Proteomes" id="UP001302719">
    <property type="component" value="Chromosome"/>
</dbReference>
<keyword evidence="4" id="KW-0105">Cadmium resistance</keyword>
<dbReference type="Gene3D" id="2.40.30.170">
    <property type="match status" value="1"/>
</dbReference>
<protein>
    <submittedName>
        <fullName evidence="10">Efflux RND transporter periplasmic adaptor subunit</fullName>
    </submittedName>
</protein>
<reference evidence="10 11" key="1">
    <citation type="submission" date="2023-01" db="EMBL/GenBank/DDBJ databases">
        <title>Cultivation and genomic characterization of new, ubiquitous marine nitrite-oxidizing bacteria from the Nitrospirales.</title>
        <authorList>
            <person name="Mueller A.J."/>
            <person name="Daebeler A."/>
            <person name="Herbold C.W."/>
            <person name="Kirkegaard R.H."/>
            <person name="Daims H."/>
        </authorList>
    </citation>
    <scope>NUCLEOTIDE SEQUENCE [LARGE SCALE GENOMIC DNA]</scope>
    <source>
        <strain evidence="10 11">VA</strain>
    </source>
</reference>
<dbReference type="GO" id="GO:0016020">
    <property type="term" value="C:membrane"/>
    <property type="evidence" value="ECO:0007669"/>
    <property type="project" value="InterPro"/>
</dbReference>
<feature type="chain" id="PRO_5041740315" evidence="6">
    <location>
        <begin position="24"/>
        <end position="405"/>
    </location>
</feature>
<dbReference type="GO" id="GO:0046686">
    <property type="term" value="P:response to cadmium ion"/>
    <property type="evidence" value="ECO:0007669"/>
    <property type="project" value="UniProtKB-KW"/>
</dbReference>
<dbReference type="GO" id="GO:0015679">
    <property type="term" value="P:plasma membrane copper ion transport"/>
    <property type="evidence" value="ECO:0007669"/>
    <property type="project" value="TreeGrafter"/>
</dbReference>
<dbReference type="GO" id="GO:0022857">
    <property type="term" value="F:transmembrane transporter activity"/>
    <property type="evidence" value="ECO:0007669"/>
    <property type="project" value="InterPro"/>
</dbReference>
<dbReference type="RefSeq" id="WP_312646174.1">
    <property type="nucleotide sequence ID" value="NZ_CP116967.1"/>
</dbReference>
<dbReference type="AlphaFoldDB" id="A0AA96JTE9"/>
<dbReference type="GO" id="GO:0060003">
    <property type="term" value="P:copper ion export"/>
    <property type="evidence" value="ECO:0007669"/>
    <property type="project" value="TreeGrafter"/>
</dbReference>
<evidence type="ECO:0000256" key="4">
    <source>
        <dbReference type="ARBA" id="ARBA00043263"/>
    </source>
</evidence>
<dbReference type="Pfam" id="PF25954">
    <property type="entry name" value="Beta-barrel_RND_2"/>
    <property type="match status" value="1"/>
</dbReference>
<keyword evidence="6" id="KW-0732">Signal</keyword>
<evidence type="ECO:0000313" key="11">
    <source>
        <dbReference type="Proteomes" id="UP001302719"/>
    </source>
</evidence>
<evidence type="ECO:0000256" key="5">
    <source>
        <dbReference type="ARBA" id="ARBA00058766"/>
    </source>
</evidence>
<comment type="function">
    <text evidence="5">CzcA and CzcB together would act in zinc efflux nearly as effectively as the complete czc efflux system (CzcABC). The CzcB protein is thought to funnel zinc cations to the CzcA transport protein.</text>
</comment>
<evidence type="ECO:0000259" key="9">
    <source>
        <dbReference type="Pfam" id="PF25975"/>
    </source>
</evidence>
<dbReference type="PANTHER" id="PTHR30097">
    <property type="entry name" value="CATION EFFLUX SYSTEM PROTEIN CUSB"/>
    <property type="match status" value="1"/>
</dbReference>
<dbReference type="KEGG" id="nall:PP769_06590"/>